<comment type="caution">
    <text evidence="2">The sequence shown here is derived from an EMBL/GenBank/DDBJ whole genome shotgun (WGS) entry which is preliminary data.</text>
</comment>
<organism evidence="2 3">
    <name type="scientific">Subtercola lobariae</name>
    <dbReference type="NCBI Taxonomy" id="1588641"/>
    <lineage>
        <taxon>Bacteria</taxon>
        <taxon>Bacillati</taxon>
        <taxon>Actinomycetota</taxon>
        <taxon>Actinomycetes</taxon>
        <taxon>Micrococcales</taxon>
        <taxon>Microbacteriaceae</taxon>
        <taxon>Subtercola</taxon>
    </lineage>
</organism>
<evidence type="ECO:0000259" key="1">
    <source>
        <dbReference type="Pfam" id="PF25355"/>
    </source>
</evidence>
<dbReference type="Proteomes" id="UP000598775">
    <property type="component" value="Unassembled WGS sequence"/>
</dbReference>
<dbReference type="AlphaFoldDB" id="A0A917B214"/>
<feature type="domain" description="DUF7882" evidence="1">
    <location>
        <begin position="1"/>
        <end position="97"/>
    </location>
</feature>
<sequence length="102" mass="11265">MGTLIYGPAATSIAIDDRDLAHLQTVILAKLRRSESFAFSWERPGDVVSGHTTLWMHPQMYLEFSYSGAKGLTLNRAWIDRLMTRANSGSGLELIPEEAPAS</sequence>
<dbReference type="RefSeq" id="WP_188673786.1">
    <property type="nucleotide sequence ID" value="NZ_BMGP01000001.1"/>
</dbReference>
<keyword evidence="3" id="KW-1185">Reference proteome</keyword>
<dbReference type="EMBL" id="BMGP01000001">
    <property type="protein sequence ID" value="GGF16094.1"/>
    <property type="molecule type" value="Genomic_DNA"/>
</dbReference>
<accession>A0A917B214</accession>
<protein>
    <recommendedName>
        <fullName evidence="1">DUF7882 domain-containing protein</fullName>
    </recommendedName>
</protein>
<reference evidence="2 3" key="1">
    <citation type="journal article" date="2014" name="Int. J. Syst. Evol. Microbiol.">
        <title>Complete genome sequence of Corynebacterium casei LMG S-19264T (=DSM 44701T), isolated from a smear-ripened cheese.</title>
        <authorList>
            <consortium name="US DOE Joint Genome Institute (JGI-PGF)"/>
            <person name="Walter F."/>
            <person name="Albersmeier A."/>
            <person name="Kalinowski J."/>
            <person name="Ruckert C."/>
        </authorList>
    </citation>
    <scope>NUCLEOTIDE SEQUENCE [LARGE SCALE GENOMIC DNA]</scope>
    <source>
        <strain evidence="2 3">CGMCC 1.12976</strain>
    </source>
</reference>
<name>A0A917B214_9MICO</name>
<gene>
    <name evidence="2" type="ORF">GCM10011399_07400</name>
</gene>
<dbReference type="InterPro" id="IPR057204">
    <property type="entry name" value="DUF7882"/>
</dbReference>
<evidence type="ECO:0000313" key="3">
    <source>
        <dbReference type="Proteomes" id="UP000598775"/>
    </source>
</evidence>
<dbReference type="Pfam" id="PF25355">
    <property type="entry name" value="DUF7882"/>
    <property type="match status" value="1"/>
</dbReference>
<proteinExistence type="predicted"/>
<evidence type="ECO:0000313" key="2">
    <source>
        <dbReference type="EMBL" id="GGF16094.1"/>
    </source>
</evidence>